<reference evidence="1" key="1">
    <citation type="journal article" date="2022" name="bioRxiv">
        <title>Discovery and biosynthetic assessment of Streptomyces ortus sp nov. isolated from a deep-sea sponge.</title>
        <authorList>
            <person name="Williams S.E."/>
        </authorList>
    </citation>
    <scope>NUCLEOTIDE SEQUENCE</scope>
    <source>
        <strain evidence="1">A15ISP2-DRY2</strain>
    </source>
</reference>
<dbReference type="Proteomes" id="UP001165590">
    <property type="component" value="Unassembled WGS sequence"/>
</dbReference>
<dbReference type="RefSeq" id="WP_267024890.1">
    <property type="nucleotide sequence ID" value="NZ_JAIFZO010000002.1"/>
</dbReference>
<protein>
    <submittedName>
        <fullName evidence="1">Uncharacterized protein</fullName>
    </submittedName>
</protein>
<evidence type="ECO:0000313" key="2">
    <source>
        <dbReference type="Proteomes" id="UP001165590"/>
    </source>
</evidence>
<comment type="caution">
    <text evidence="1">The sequence shown here is derived from an EMBL/GenBank/DDBJ whole genome shotgun (WGS) entry which is preliminary data.</text>
</comment>
<gene>
    <name evidence="1" type="ORF">K3769_03080</name>
</gene>
<proteinExistence type="predicted"/>
<dbReference type="EMBL" id="JAIFZO010000002">
    <property type="protein sequence ID" value="MCX4231770.1"/>
    <property type="molecule type" value="Genomic_DNA"/>
</dbReference>
<organism evidence="1 2">
    <name type="scientific">Streptomyces ortus</name>
    <dbReference type="NCBI Taxonomy" id="2867268"/>
    <lineage>
        <taxon>Bacteria</taxon>
        <taxon>Bacillati</taxon>
        <taxon>Actinomycetota</taxon>
        <taxon>Actinomycetes</taxon>
        <taxon>Kitasatosporales</taxon>
        <taxon>Streptomycetaceae</taxon>
        <taxon>Streptomyces</taxon>
    </lineage>
</organism>
<evidence type="ECO:0000313" key="1">
    <source>
        <dbReference type="EMBL" id="MCX4231770.1"/>
    </source>
</evidence>
<keyword evidence="2" id="KW-1185">Reference proteome</keyword>
<accession>A0ABT3UW24</accession>
<name>A0ABT3UW24_9ACTN</name>
<sequence length="129" mass="13847">MNVTRRPVSNLATEDLDAETQDLLDAIEVGLPDFGDTGLVDLDVAFGTPLAMYEAGFLPHERLEGLDLEAAIEAIEARENRMLAARDIAAADPGLARFVRERLMDVLLPYAAQLQIARSATGTALPVAA</sequence>